<gene>
    <name evidence="1" type="ORF">S01H1_27193</name>
</gene>
<organism evidence="1">
    <name type="scientific">marine sediment metagenome</name>
    <dbReference type="NCBI Taxonomy" id="412755"/>
    <lineage>
        <taxon>unclassified sequences</taxon>
        <taxon>metagenomes</taxon>
        <taxon>ecological metagenomes</taxon>
    </lineage>
</organism>
<dbReference type="EMBL" id="BARS01016537">
    <property type="protein sequence ID" value="GAF88054.1"/>
    <property type="molecule type" value="Genomic_DNA"/>
</dbReference>
<dbReference type="AlphaFoldDB" id="X0T4B2"/>
<dbReference type="InterPro" id="IPR036278">
    <property type="entry name" value="Sialidase_sf"/>
</dbReference>
<protein>
    <recommendedName>
        <fullName evidence="2">Sialidase domain-containing protein</fullName>
    </recommendedName>
</protein>
<reference evidence="1" key="1">
    <citation type="journal article" date="2014" name="Front. Microbiol.">
        <title>High frequency of phylogenetically diverse reductive dehalogenase-homologous genes in deep subseafloor sedimentary metagenomes.</title>
        <authorList>
            <person name="Kawai M."/>
            <person name="Futagami T."/>
            <person name="Toyoda A."/>
            <person name="Takaki Y."/>
            <person name="Nishi S."/>
            <person name="Hori S."/>
            <person name="Arai W."/>
            <person name="Tsubouchi T."/>
            <person name="Morono Y."/>
            <person name="Uchiyama I."/>
            <person name="Ito T."/>
            <person name="Fujiyama A."/>
            <person name="Inagaki F."/>
            <person name="Takami H."/>
        </authorList>
    </citation>
    <scope>NUCLEOTIDE SEQUENCE</scope>
    <source>
        <strain evidence="1">Expedition CK06-06</strain>
    </source>
</reference>
<feature type="non-terminal residue" evidence="1">
    <location>
        <position position="145"/>
    </location>
</feature>
<accession>X0T4B2</accession>
<comment type="caution">
    <text evidence="1">The sequence shown here is derived from an EMBL/GenBank/DDBJ whole genome shotgun (WGS) entry which is preliminary data.</text>
</comment>
<name>X0T4B2_9ZZZZ</name>
<dbReference type="Gene3D" id="2.120.10.10">
    <property type="match status" value="1"/>
</dbReference>
<proteinExistence type="predicted"/>
<evidence type="ECO:0008006" key="2">
    <source>
        <dbReference type="Google" id="ProtNLM"/>
    </source>
</evidence>
<evidence type="ECO:0000313" key="1">
    <source>
        <dbReference type="EMBL" id="GAF88054.1"/>
    </source>
</evidence>
<dbReference type="CDD" id="cd15482">
    <property type="entry name" value="Sialidase_non-viral"/>
    <property type="match status" value="1"/>
</dbReference>
<sequence>MKMQTTTQINIHRLPALAKEQADFVVYVPSAARADDAENQHFLVTPTIKGTFLAVWTQASVENAPNQGIVISRSLDKGISWSEPVRIAGRNNRTDYVAKQDNQASWGFPFVVPSTGRIYVFYNQNMGIADPREDVTGRLTFRYSN</sequence>
<dbReference type="SUPFAM" id="SSF50939">
    <property type="entry name" value="Sialidases"/>
    <property type="match status" value="1"/>
</dbReference>